<dbReference type="EMBL" id="SAUZ01000044">
    <property type="protein sequence ID" value="RWR16411.1"/>
    <property type="molecule type" value="Genomic_DNA"/>
</dbReference>
<dbReference type="GO" id="GO:0032259">
    <property type="term" value="P:methylation"/>
    <property type="evidence" value="ECO:0007669"/>
    <property type="project" value="UniProtKB-KW"/>
</dbReference>
<dbReference type="InterPro" id="IPR001091">
    <property type="entry name" value="RM_Methyltransferase"/>
</dbReference>
<evidence type="ECO:0000259" key="5">
    <source>
        <dbReference type="Pfam" id="PF01555"/>
    </source>
</evidence>
<organism evidence="6 7">
    <name type="scientific">Paenirhodobacter populi</name>
    <dbReference type="NCBI Taxonomy" id="2306993"/>
    <lineage>
        <taxon>Bacteria</taxon>
        <taxon>Pseudomonadati</taxon>
        <taxon>Pseudomonadota</taxon>
        <taxon>Alphaproteobacteria</taxon>
        <taxon>Rhodobacterales</taxon>
        <taxon>Rhodobacter group</taxon>
        <taxon>Paenirhodobacter</taxon>
    </lineage>
</organism>
<protein>
    <recommendedName>
        <fullName evidence="4">Methyltransferase</fullName>
        <ecNumber evidence="4">2.1.1.-</ecNumber>
    </recommendedName>
</protein>
<evidence type="ECO:0000313" key="7">
    <source>
        <dbReference type="Proteomes" id="UP000284476"/>
    </source>
</evidence>
<reference evidence="6 7" key="2">
    <citation type="submission" date="2019-01" db="EMBL/GenBank/DDBJ databases">
        <authorList>
            <person name="Li Y."/>
        </authorList>
    </citation>
    <scope>NUCLEOTIDE SEQUENCE [LARGE SCALE GENOMIC DNA]</scope>
    <source>
        <strain evidence="6 7">SK2B-1</strain>
    </source>
</reference>
<sequence>MTPEYQGQSYGIYNADCIEVLAGLPDGLIDCAIFSPPFADLFVYSDSERDMGNCGSYDEFFEHYRFFAENLFRVMKPGRITCVHCTDLPARKGKDGFIGLHDFSGDLIRAHRDAGFVYHARAVIWKDPVVEMQRTKALGLLYKQLKKDSAMSRVGMPDYMLFFRKDEPNLDPITHDPEDLPVDMWQELASPVWMTVRQGNVLNGRLAKGQEDERHICPLQLDVIERCLKLYSNPGDLILDPFNGIGSTGFQAVKMQRRYIGIELKPEYARQAARFLVGAEAERDTLFSAA</sequence>
<dbReference type="EC" id="2.1.1.-" evidence="4"/>
<evidence type="ECO:0000256" key="4">
    <source>
        <dbReference type="RuleBase" id="RU362026"/>
    </source>
</evidence>
<dbReference type="PRINTS" id="PR00508">
    <property type="entry name" value="S21N4MTFRASE"/>
</dbReference>
<dbReference type="GO" id="GO:0008170">
    <property type="term" value="F:N-methyltransferase activity"/>
    <property type="evidence" value="ECO:0007669"/>
    <property type="project" value="InterPro"/>
</dbReference>
<comment type="similarity">
    <text evidence="4">Belongs to the N(4)/N(6)-methyltransferase family.</text>
</comment>
<comment type="caution">
    <text evidence="6">The sequence shown here is derived from an EMBL/GenBank/DDBJ whole genome shotgun (WGS) entry which is preliminary data.</text>
</comment>
<dbReference type="GO" id="GO:0003677">
    <property type="term" value="F:DNA binding"/>
    <property type="evidence" value="ECO:0007669"/>
    <property type="project" value="InterPro"/>
</dbReference>
<dbReference type="InterPro" id="IPR002941">
    <property type="entry name" value="DNA_methylase_N4/N6"/>
</dbReference>
<accession>A0A443J732</accession>
<evidence type="ECO:0000313" key="6">
    <source>
        <dbReference type="EMBL" id="RWR16411.1"/>
    </source>
</evidence>
<dbReference type="GO" id="GO:0009007">
    <property type="term" value="F:site-specific DNA-methyltransferase (adenine-specific) activity"/>
    <property type="evidence" value="ECO:0007669"/>
    <property type="project" value="UniProtKB-EC"/>
</dbReference>
<dbReference type="Gene3D" id="3.40.50.150">
    <property type="entry name" value="Vaccinia Virus protein VP39"/>
    <property type="match status" value="1"/>
</dbReference>
<name>A0A443J732_9RHOB</name>
<evidence type="ECO:0000256" key="1">
    <source>
        <dbReference type="ARBA" id="ARBA00022603"/>
    </source>
</evidence>
<dbReference type="RefSeq" id="WP_128210501.1">
    <property type="nucleotide sequence ID" value="NZ_JBHRSO010000038.1"/>
</dbReference>
<reference evidence="6 7" key="1">
    <citation type="submission" date="2019-01" db="EMBL/GenBank/DDBJ databases">
        <title>Sinorhodobacter populi sp. nov. isolated from the symptomatic bark tissue of Populus euramericana canker.</title>
        <authorList>
            <person name="Xu G."/>
        </authorList>
    </citation>
    <scope>NUCLEOTIDE SEQUENCE [LARGE SCALE GENOMIC DNA]</scope>
    <source>
        <strain evidence="6 7">SK2B-1</strain>
    </source>
</reference>
<dbReference type="AlphaFoldDB" id="A0A443J732"/>
<comment type="catalytic activity">
    <reaction evidence="3">
        <text>a 2'-deoxyadenosine in DNA + S-adenosyl-L-methionine = an N(6)-methyl-2'-deoxyadenosine in DNA + S-adenosyl-L-homocysteine + H(+)</text>
        <dbReference type="Rhea" id="RHEA:15197"/>
        <dbReference type="Rhea" id="RHEA-COMP:12418"/>
        <dbReference type="Rhea" id="RHEA-COMP:12419"/>
        <dbReference type="ChEBI" id="CHEBI:15378"/>
        <dbReference type="ChEBI" id="CHEBI:57856"/>
        <dbReference type="ChEBI" id="CHEBI:59789"/>
        <dbReference type="ChEBI" id="CHEBI:90615"/>
        <dbReference type="ChEBI" id="CHEBI:90616"/>
        <dbReference type="EC" id="2.1.1.72"/>
    </reaction>
</comment>
<dbReference type="SUPFAM" id="SSF53335">
    <property type="entry name" value="S-adenosyl-L-methionine-dependent methyltransferases"/>
    <property type="match status" value="1"/>
</dbReference>
<gene>
    <name evidence="6" type="ORF">D2T30_21710</name>
</gene>
<feature type="domain" description="DNA methylase N-4/N-6" evidence="5">
    <location>
        <begin position="29"/>
        <end position="273"/>
    </location>
</feature>
<dbReference type="InterPro" id="IPR029063">
    <property type="entry name" value="SAM-dependent_MTases_sf"/>
</dbReference>
<keyword evidence="1 6" id="KW-0489">Methyltransferase</keyword>
<dbReference type="Pfam" id="PF01555">
    <property type="entry name" value="N6_N4_Mtase"/>
    <property type="match status" value="1"/>
</dbReference>
<proteinExistence type="inferred from homology"/>
<keyword evidence="2 6" id="KW-0808">Transferase</keyword>
<dbReference type="Proteomes" id="UP000284476">
    <property type="component" value="Unassembled WGS sequence"/>
</dbReference>
<evidence type="ECO:0000256" key="3">
    <source>
        <dbReference type="ARBA" id="ARBA00047942"/>
    </source>
</evidence>
<evidence type="ECO:0000256" key="2">
    <source>
        <dbReference type="ARBA" id="ARBA00022679"/>
    </source>
</evidence>